<feature type="compositionally biased region" description="Low complexity" evidence="1">
    <location>
        <begin position="1"/>
        <end position="11"/>
    </location>
</feature>
<gene>
    <name evidence="3" type="ORF">ABIE04_001543</name>
</gene>
<dbReference type="EMBL" id="JBEPSD010000001">
    <property type="protein sequence ID" value="MET4569216.1"/>
    <property type="molecule type" value="Genomic_DNA"/>
</dbReference>
<protein>
    <submittedName>
        <fullName evidence="3">Alpha-beta hydrolase superfamily lysophospholipase</fullName>
    </submittedName>
</protein>
<evidence type="ECO:0000313" key="4">
    <source>
        <dbReference type="Proteomes" id="UP001549251"/>
    </source>
</evidence>
<feature type="domain" description="Serine aminopeptidase S33" evidence="2">
    <location>
        <begin position="69"/>
        <end position="301"/>
    </location>
</feature>
<dbReference type="Gene3D" id="3.40.50.1820">
    <property type="entry name" value="alpha/beta hydrolase"/>
    <property type="match status" value="1"/>
</dbReference>
<dbReference type="PANTHER" id="PTHR11614">
    <property type="entry name" value="PHOSPHOLIPASE-RELATED"/>
    <property type="match status" value="1"/>
</dbReference>
<organism evidence="3 4">
    <name type="scientific">Rhodanobacter soli</name>
    <dbReference type="NCBI Taxonomy" id="590609"/>
    <lineage>
        <taxon>Bacteria</taxon>
        <taxon>Pseudomonadati</taxon>
        <taxon>Pseudomonadota</taxon>
        <taxon>Gammaproteobacteria</taxon>
        <taxon>Lysobacterales</taxon>
        <taxon>Rhodanobacteraceae</taxon>
        <taxon>Rhodanobacter</taxon>
    </lineage>
</organism>
<name>A0ABV2PVZ4_9GAMM</name>
<comment type="caution">
    <text evidence="3">The sequence shown here is derived from an EMBL/GenBank/DDBJ whole genome shotgun (WGS) entry which is preliminary data.</text>
</comment>
<feature type="compositionally biased region" description="Basic residues" evidence="1">
    <location>
        <begin position="12"/>
        <end position="25"/>
    </location>
</feature>
<reference evidence="3 4" key="1">
    <citation type="submission" date="2024-06" db="EMBL/GenBank/DDBJ databases">
        <title>Sorghum-associated microbial communities from plants grown in Nebraska, USA.</title>
        <authorList>
            <person name="Schachtman D."/>
        </authorList>
    </citation>
    <scope>NUCLEOTIDE SEQUENCE [LARGE SCALE GENOMIC DNA]</scope>
    <source>
        <strain evidence="3 4">1757</strain>
    </source>
</reference>
<accession>A0ABV2PVZ4</accession>
<keyword evidence="4" id="KW-1185">Reference proteome</keyword>
<dbReference type="Pfam" id="PF12146">
    <property type="entry name" value="Hydrolase_4"/>
    <property type="match status" value="1"/>
</dbReference>
<dbReference type="Proteomes" id="UP001549251">
    <property type="component" value="Unassembled WGS sequence"/>
</dbReference>
<feature type="region of interest" description="Disordered" evidence="1">
    <location>
        <begin position="1"/>
        <end position="47"/>
    </location>
</feature>
<evidence type="ECO:0000256" key="1">
    <source>
        <dbReference type="SAM" id="MobiDB-lite"/>
    </source>
</evidence>
<dbReference type="SUPFAM" id="SSF53474">
    <property type="entry name" value="alpha/beta-Hydrolases"/>
    <property type="match status" value="1"/>
</dbReference>
<evidence type="ECO:0000313" key="3">
    <source>
        <dbReference type="EMBL" id="MET4569216.1"/>
    </source>
</evidence>
<keyword evidence="3" id="KW-0378">Hydrolase</keyword>
<sequence>MDAQARIPANRNPRRPIRQARRRRTRETDAKPPMHAALQNRPADGTEHTSWLDLADGQRLFLRDWPLPQARGAVLIVHGLGEHGGRYRRLAQWFNQRGYAVRGYDQRGHGKTPGRRGGLRHGDDLLEDLATVFNDYANGLPHPPLLLGHSMGGLVALRAVLDGRITPPALVLSSPALRSWESPGMIRLARVLSRIAPNLPLRNGLDFDQLSHDRQVVADYRSDPLRHGWITPRLADFIFRDGARCIADAATLPLPTLLLVADSDGLVDPAGSRAFARKAASSGQLTTRFFSTLYHELFNEAEPGRGQVLMQLADWLGRQTLSERH</sequence>
<proteinExistence type="predicted"/>
<evidence type="ECO:0000259" key="2">
    <source>
        <dbReference type="Pfam" id="PF12146"/>
    </source>
</evidence>
<dbReference type="InterPro" id="IPR051044">
    <property type="entry name" value="MAG_DAG_Lipase"/>
</dbReference>
<dbReference type="InterPro" id="IPR022742">
    <property type="entry name" value="Hydrolase_4"/>
</dbReference>
<dbReference type="GO" id="GO:0016787">
    <property type="term" value="F:hydrolase activity"/>
    <property type="evidence" value="ECO:0007669"/>
    <property type="project" value="UniProtKB-KW"/>
</dbReference>
<dbReference type="InterPro" id="IPR029058">
    <property type="entry name" value="AB_hydrolase_fold"/>
</dbReference>